<accession>A0A8J6Y4K3</accession>
<evidence type="ECO:0000313" key="2">
    <source>
        <dbReference type="EMBL" id="MBD3869319.1"/>
    </source>
</evidence>
<protein>
    <submittedName>
        <fullName evidence="2">Uncharacterized protein</fullName>
    </submittedName>
</protein>
<organism evidence="2 3">
    <name type="scientific">Candidatus Polarisedimenticola svalbardensis</name>
    <dbReference type="NCBI Taxonomy" id="2886004"/>
    <lineage>
        <taxon>Bacteria</taxon>
        <taxon>Pseudomonadati</taxon>
        <taxon>Acidobacteriota</taxon>
        <taxon>Candidatus Polarisedimenticolia</taxon>
        <taxon>Candidatus Polarisedimenticolales</taxon>
        <taxon>Candidatus Polarisedimenticolaceae</taxon>
        <taxon>Candidatus Polarisedimenticola</taxon>
    </lineage>
</organism>
<dbReference type="AlphaFoldDB" id="A0A8J6Y4K3"/>
<dbReference type="Proteomes" id="UP000648239">
    <property type="component" value="Unassembled WGS sequence"/>
</dbReference>
<dbReference type="EMBL" id="JACXWD010000075">
    <property type="protein sequence ID" value="MBD3869319.1"/>
    <property type="molecule type" value="Genomic_DNA"/>
</dbReference>
<keyword evidence="1" id="KW-0732">Signal</keyword>
<proteinExistence type="predicted"/>
<sequence>MIRKIVLLTASVVLIAMAGTLAMAGGATKVEDAIWGDGVTWDTVLTPTSFKHAPSHSVDLLYNFGMSGLSGQRAVSSNVPGDREYNGGRWWVQMVVFTDQGLLAHDPDGDGVANFELKSAAAVVDHIALGHIEVFETATYFECPLIRSK</sequence>
<feature type="signal peptide" evidence="1">
    <location>
        <begin position="1"/>
        <end position="24"/>
    </location>
</feature>
<reference evidence="2 3" key="1">
    <citation type="submission" date="2020-08" db="EMBL/GenBank/DDBJ databases">
        <title>Acidobacteriota in marine sediments use diverse sulfur dissimilation pathways.</title>
        <authorList>
            <person name="Wasmund K."/>
        </authorList>
    </citation>
    <scope>NUCLEOTIDE SEQUENCE [LARGE SCALE GENOMIC DNA]</scope>
    <source>
        <strain evidence="2">MAG AM4</strain>
    </source>
</reference>
<gene>
    <name evidence="2" type="ORF">IFK94_14455</name>
</gene>
<evidence type="ECO:0000313" key="3">
    <source>
        <dbReference type="Proteomes" id="UP000648239"/>
    </source>
</evidence>
<evidence type="ECO:0000256" key="1">
    <source>
        <dbReference type="SAM" id="SignalP"/>
    </source>
</evidence>
<comment type="caution">
    <text evidence="2">The sequence shown here is derived from an EMBL/GenBank/DDBJ whole genome shotgun (WGS) entry which is preliminary data.</text>
</comment>
<name>A0A8J6Y4K3_9BACT</name>
<feature type="chain" id="PRO_5035318052" evidence="1">
    <location>
        <begin position="25"/>
        <end position="149"/>
    </location>
</feature>